<dbReference type="PRINTS" id="PR00081">
    <property type="entry name" value="GDHRDH"/>
</dbReference>
<dbReference type="Gene3D" id="3.40.50.720">
    <property type="entry name" value="NAD(P)-binding Rossmann-like Domain"/>
    <property type="match status" value="1"/>
</dbReference>
<gene>
    <name evidence="3" type="ORF">SCARR_00816</name>
</gene>
<dbReference type="GO" id="GO:0016491">
    <property type="term" value="F:oxidoreductase activity"/>
    <property type="evidence" value="ECO:0007669"/>
    <property type="project" value="UniProtKB-KW"/>
</dbReference>
<dbReference type="InterPro" id="IPR036291">
    <property type="entry name" value="NAD(P)-bd_dom_sf"/>
</dbReference>
<evidence type="ECO:0000313" key="4">
    <source>
        <dbReference type="Proteomes" id="UP000346198"/>
    </source>
</evidence>
<dbReference type="Proteomes" id="UP000346198">
    <property type="component" value="Unassembled WGS sequence"/>
</dbReference>
<dbReference type="PRINTS" id="PR00080">
    <property type="entry name" value="SDRFAMILY"/>
</dbReference>
<dbReference type="RefSeq" id="WP_136060219.1">
    <property type="nucleotide sequence ID" value="NZ_CAAHFH010000001.1"/>
</dbReference>
<dbReference type="PANTHER" id="PTHR43639">
    <property type="entry name" value="OXIDOREDUCTASE, SHORT-CHAIN DEHYDROGENASE/REDUCTASE FAMILY (AFU_ORTHOLOGUE AFUA_5G02870)"/>
    <property type="match status" value="1"/>
</dbReference>
<organism evidence="3 4">
    <name type="scientific">Pontiella sulfatireligans</name>
    <dbReference type="NCBI Taxonomy" id="2750658"/>
    <lineage>
        <taxon>Bacteria</taxon>
        <taxon>Pseudomonadati</taxon>
        <taxon>Kiritimatiellota</taxon>
        <taxon>Kiritimatiellia</taxon>
        <taxon>Kiritimatiellales</taxon>
        <taxon>Pontiellaceae</taxon>
        <taxon>Pontiella</taxon>
    </lineage>
</organism>
<dbReference type="Pfam" id="PF13561">
    <property type="entry name" value="adh_short_C2"/>
    <property type="match status" value="1"/>
</dbReference>
<reference evidence="3 4" key="1">
    <citation type="submission" date="2019-04" db="EMBL/GenBank/DDBJ databases">
        <authorList>
            <person name="Van Vliet M D."/>
        </authorList>
    </citation>
    <scope>NUCLEOTIDE SEQUENCE [LARGE SCALE GENOMIC DNA]</scope>
    <source>
        <strain evidence="3 4">F21</strain>
    </source>
</reference>
<accession>A0A6C2UFW3</accession>
<keyword evidence="4" id="KW-1185">Reference proteome</keyword>
<comment type="similarity">
    <text evidence="1">Belongs to the short-chain dehydrogenases/reductases (SDR) family.</text>
</comment>
<proteinExistence type="inferred from homology"/>
<evidence type="ECO:0000313" key="3">
    <source>
        <dbReference type="EMBL" id="VGO18763.1"/>
    </source>
</evidence>
<dbReference type="EMBL" id="CAAHFH010000001">
    <property type="protein sequence ID" value="VGO18763.1"/>
    <property type="molecule type" value="Genomic_DNA"/>
</dbReference>
<dbReference type="SUPFAM" id="SSF51735">
    <property type="entry name" value="NAD(P)-binding Rossmann-fold domains"/>
    <property type="match status" value="1"/>
</dbReference>
<name>A0A6C2UFW3_9BACT</name>
<evidence type="ECO:0000256" key="2">
    <source>
        <dbReference type="ARBA" id="ARBA00023002"/>
    </source>
</evidence>
<dbReference type="AlphaFoldDB" id="A0A6C2UFW3"/>
<sequence length="235" mass="25018">MYSAMILEGKRALVTGGAVRIGKAITEALQAAGAEVVVHYCASADEARALSPHTVQANLQSLEECSELIDRAGPLDILINNASLFTKDRLAGSTPERVQREFSVNLFAPMELTRQFAAQAEQGAVINLLDRRIRANDASCLPYSISKKGLEELTKLSALELAPKIRVNAVAPGPILPPPGNSGEDFRELAGNIPLDRLPTPANIAEAVLFLLQADSITGQIIYVDGGQHLLGNGV</sequence>
<keyword evidence="2" id="KW-0560">Oxidoreductase</keyword>
<dbReference type="PANTHER" id="PTHR43639:SF1">
    <property type="entry name" value="SHORT-CHAIN DEHYDROGENASE_REDUCTASE FAMILY PROTEIN"/>
    <property type="match status" value="1"/>
</dbReference>
<dbReference type="InterPro" id="IPR002347">
    <property type="entry name" value="SDR_fam"/>
</dbReference>
<evidence type="ECO:0000256" key="1">
    <source>
        <dbReference type="ARBA" id="ARBA00006484"/>
    </source>
</evidence>
<protein>
    <submittedName>
        <fullName evidence="3">Putative oxidoreductase</fullName>
    </submittedName>
</protein>